<comment type="caution">
    <text evidence="3">The sequence shown here is derived from an EMBL/GenBank/DDBJ whole genome shotgun (WGS) entry which is preliminary data.</text>
</comment>
<feature type="repeat" description="PPR" evidence="2">
    <location>
        <begin position="411"/>
        <end position="445"/>
    </location>
</feature>
<evidence type="ECO:0000256" key="1">
    <source>
        <dbReference type="ARBA" id="ARBA00022737"/>
    </source>
</evidence>
<dbReference type="FunFam" id="1.25.40.10:FF:000694">
    <property type="entry name" value="Pentatricopeptide repeat-containing protein At3g50420"/>
    <property type="match status" value="1"/>
</dbReference>
<dbReference type="GO" id="GO:0009451">
    <property type="term" value="P:RNA modification"/>
    <property type="evidence" value="ECO:0007669"/>
    <property type="project" value="InterPro"/>
</dbReference>
<evidence type="ECO:0000313" key="3">
    <source>
        <dbReference type="EMBL" id="CAK7339446.1"/>
    </source>
</evidence>
<dbReference type="PANTHER" id="PTHR47926:SF356">
    <property type="entry name" value="(WILD MALAYSIAN BANANA) HYPOTHETICAL PROTEIN"/>
    <property type="match status" value="1"/>
</dbReference>
<dbReference type="FunFam" id="1.25.40.10:FF:000158">
    <property type="entry name" value="pentatricopeptide repeat-containing protein At2g33680"/>
    <property type="match status" value="1"/>
</dbReference>
<sequence>MPQRNLVSYNALISAFSRDSNDGVLSLKLFAQMGNRDLSPNGSTFSSLLQACCSLEDWLMGSLIHGQVVKFGFFNDVFVQTSLLGMYSNCGDLESAYKVFGCVVEKDVVLWNSMIFGNLKNEKLEEGVCLFGQMVRNAVVPTEFTYSMIVNACGKLGDCSRGQVIHARVIVSNVLADLPLQNALLDMYCSCGDTKTGVNVFNKIESPNLVSWNSMISGYAGNGEGEDAMNLFVRLAGMSLPKPDEYTFAAVVSATGAFPAICYGKPLHADVMKVGLERSVFVGTTLLSMYLKNCDTDSAEEVFNLIEEKDVVLWTEVIMGHSRLGGGESAIKLFCKMCHEGLKSDSFALSGALSACADLATLLQGEIIHTQAIKTGCDAEMSVCGSLVDMYAKNGDLCAAQSVFSQVSNPDLKCWNSMLGGYSQHGMVEEATMLFAKIVVNGQRPDQVTFLSLLSACSHSGSVENGKLLWNYMKKNDVVPGPKHYSCMVSLLSRAGLLDEAEELIIKSTYSKEHLELWRNLLSSCVNKRNLRIGVRAAEEVFKLEPEDSATHILLSNLYAATGRWDGVAEMRRKIRGLMLEKDPGLSWIEAKNDIHAFSSGDQSNPMIDEARGELRRLEGNVINLKSL</sequence>
<dbReference type="Proteomes" id="UP001314170">
    <property type="component" value="Unassembled WGS sequence"/>
</dbReference>
<dbReference type="NCBIfam" id="TIGR00756">
    <property type="entry name" value="PPR"/>
    <property type="match status" value="4"/>
</dbReference>
<name>A0AAV1RSU7_9ROSI</name>
<dbReference type="FunFam" id="1.25.40.10:FF:000196">
    <property type="entry name" value="Pentatricopeptide repeat-containing protein At4g14850"/>
    <property type="match status" value="1"/>
</dbReference>
<feature type="repeat" description="PPR" evidence="2">
    <location>
        <begin position="446"/>
        <end position="480"/>
    </location>
</feature>
<gene>
    <name evidence="3" type="ORF">DCAF_LOCUS14498</name>
</gene>
<proteinExistence type="predicted"/>
<dbReference type="InterPro" id="IPR046848">
    <property type="entry name" value="E_motif"/>
</dbReference>
<accession>A0AAV1RSU7</accession>
<dbReference type="InterPro" id="IPR002885">
    <property type="entry name" value="PPR_rpt"/>
</dbReference>
<keyword evidence="4" id="KW-1185">Reference proteome</keyword>
<dbReference type="GO" id="GO:0003723">
    <property type="term" value="F:RNA binding"/>
    <property type="evidence" value="ECO:0007669"/>
    <property type="project" value="InterPro"/>
</dbReference>
<dbReference type="InterPro" id="IPR046960">
    <property type="entry name" value="PPR_At4g14850-like_plant"/>
</dbReference>
<feature type="repeat" description="PPR" evidence="2">
    <location>
        <begin position="5"/>
        <end position="40"/>
    </location>
</feature>
<dbReference type="InterPro" id="IPR011990">
    <property type="entry name" value="TPR-like_helical_dom_sf"/>
</dbReference>
<reference evidence="3 4" key="1">
    <citation type="submission" date="2024-01" db="EMBL/GenBank/DDBJ databases">
        <authorList>
            <person name="Waweru B."/>
        </authorList>
    </citation>
    <scope>NUCLEOTIDE SEQUENCE [LARGE SCALE GENOMIC DNA]</scope>
</reference>
<evidence type="ECO:0000256" key="2">
    <source>
        <dbReference type="PROSITE-ProRule" id="PRU00708"/>
    </source>
</evidence>
<feature type="repeat" description="PPR" evidence="2">
    <location>
        <begin position="310"/>
        <end position="344"/>
    </location>
</feature>
<dbReference type="AlphaFoldDB" id="A0AAV1RSU7"/>
<dbReference type="Pfam" id="PF20431">
    <property type="entry name" value="E_motif"/>
    <property type="match status" value="1"/>
</dbReference>
<evidence type="ECO:0008006" key="5">
    <source>
        <dbReference type="Google" id="ProtNLM"/>
    </source>
</evidence>
<keyword evidence="1" id="KW-0677">Repeat</keyword>
<dbReference type="Pfam" id="PF13041">
    <property type="entry name" value="PPR_2"/>
    <property type="match status" value="3"/>
</dbReference>
<protein>
    <recommendedName>
        <fullName evidence="5">Pentatricopeptide repeat-containing protein</fullName>
    </recommendedName>
</protein>
<dbReference type="PROSITE" id="PS51375">
    <property type="entry name" value="PPR"/>
    <property type="match status" value="6"/>
</dbReference>
<dbReference type="Pfam" id="PF01535">
    <property type="entry name" value="PPR"/>
    <property type="match status" value="5"/>
</dbReference>
<dbReference type="Gene3D" id="1.25.40.10">
    <property type="entry name" value="Tetratricopeptide repeat domain"/>
    <property type="match status" value="6"/>
</dbReference>
<dbReference type="GO" id="GO:0099402">
    <property type="term" value="P:plant organ development"/>
    <property type="evidence" value="ECO:0007669"/>
    <property type="project" value="UniProtKB-ARBA"/>
</dbReference>
<organism evidence="3 4">
    <name type="scientific">Dovyalis caffra</name>
    <dbReference type="NCBI Taxonomy" id="77055"/>
    <lineage>
        <taxon>Eukaryota</taxon>
        <taxon>Viridiplantae</taxon>
        <taxon>Streptophyta</taxon>
        <taxon>Embryophyta</taxon>
        <taxon>Tracheophyta</taxon>
        <taxon>Spermatophyta</taxon>
        <taxon>Magnoliopsida</taxon>
        <taxon>eudicotyledons</taxon>
        <taxon>Gunneridae</taxon>
        <taxon>Pentapetalae</taxon>
        <taxon>rosids</taxon>
        <taxon>fabids</taxon>
        <taxon>Malpighiales</taxon>
        <taxon>Salicaceae</taxon>
        <taxon>Flacourtieae</taxon>
        <taxon>Dovyalis</taxon>
    </lineage>
</organism>
<feature type="repeat" description="PPR" evidence="2">
    <location>
        <begin position="107"/>
        <end position="141"/>
    </location>
</feature>
<feature type="repeat" description="PPR" evidence="2">
    <location>
        <begin position="208"/>
        <end position="242"/>
    </location>
</feature>
<dbReference type="EMBL" id="CAWUPB010001158">
    <property type="protein sequence ID" value="CAK7339446.1"/>
    <property type="molecule type" value="Genomic_DNA"/>
</dbReference>
<evidence type="ECO:0000313" key="4">
    <source>
        <dbReference type="Proteomes" id="UP001314170"/>
    </source>
</evidence>
<dbReference type="PANTHER" id="PTHR47926">
    <property type="entry name" value="PENTATRICOPEPTIDE REPEAT-CONTAINING PROTEIN"/>
    <property type="match status" value="1"/>
</dbReference>